<accession>A0A238U737</accession>
<protein>
    <submittedName>
        <fullName evidence="2">Putative alkaline phosphatase</fullName>
        <ecNumber evidence="2">3.1.3.1</ecNumber>
    </submittedName>
</protein>
<dbReference type="EMBL" id="LT899436">
    <property type="protein sequence ID" value="SNR14408.1"/>
    <property type="molecule type" value="Genomic_DNA"/>
</dbReference>
<gene>
    <name evidence="2" type="ORF">TJEJU_0629</name>
</gene>
<evidence type="ECO:0000313" key="3">
    <source>
        <dbReference type="Proteomes" id="UP000215214"/>
    </source>
</evidence>
<name>A0A238U737_9FLAO</name>
<keyword evidence="2" id="KW-0378">Hydrolase</keyword>
<dbReference type="PANTHER" id="PTHR46928">
    <property type="entry name" value="MESENCHYME-SPECIFIC CELL SURFACE GLYCOPROTEIN"/>
    <property type="match status" value="1"/>
</dbReference>
<proteinExistence type="predicted"/>
<dbReference type="PANTHER" id="PTHR46928:SF1">
    <property type="entry name" value="MESENCHYME-SPECIFIC CELL SURFACE GLYCOPROTEIN"/>
    <property type="match status" value="1"/>
</dbReference>
<dbReference type="InterPro" id="IPR055188">
    <property type="entry name" value="Choice_anch_I"/>
</dbReference>
<sequence>MTNLFKTLLLVLALNLVSCDDDKTTDPIPTPVDTTVNFQYLSSISVGGEGAAEISAYDKKTKKLFVVNAESKEISVYNIENLVAPQQVSSIPVMSGAPNSISAYDGKIAIALEDEVKQNNGKIALYNAENNTLMNTYTVGALPDMVTFSKDGKLLVCANEGEPNALYTNDPEGSVSIIEIENSQVTTLDFNAFNGQEASLEANGFRVFGPNANLATDVEPEYIAISDDSKTAWVSLQENNGIAKVNLVSKSIEAIYPLGFKDYSQAGNEIDPSNEDGKTELRSVPVYGMYQPDAITYVNINGVGYIISANEGDAREYIDDKGTDTEDDDEDVFVNEKRIKKIDLDPTAFPNAADLQKEEDLGRLKIALDLGDTDGDGDYDKLYSYGARSFSIWSENGTLVYDSGNSIARKTLELTPARFNDEDKRSDDKGAEPEAVEVLNIGNERYILFVGLERTDQVLVYDITTPTAPIFLSILSHEGDEAPEGLLVIPAADSPNGKDLVLVSNEDSGTVSIYQNVK</sequence>
<dbReference type="KEGG" id="tje:TJEJU_0629"/>
<dbReference type="GO" id="GO:0004035">
    <property type="term" value="F:alkaline phosphatase activity"/>
    <property type="evidence" value="ECO:0007669"/>
    <property type="project" value="UniProtKB-EC"/>
</dbReference>
<feature type="domain" description="Choice-of-anchor I" evidence="1">
    <location>
        <begin position="39"/>
        <end position="515"/>
    </location>
</feature>
<reference evidence="2 3" key="1">
    <citation type="submission" date="2017-07" db="EMBL/GenBank/DDBJ databases">
        <authorList>
            <person name="Sun Z.S."/>
            <person name="Albrecht U."/>
            <person name="Echele G."/>
            <person name="Lee C.C."/>
        </authorList>
    </citation>
    <scope>NUCLEOTIDE SEQUENCE [LARGE SCALE GENOMIC DNA]</scope>
    <source>
        <strain evidence="3">type strain: KCTC 22618</strain>
    </source>
</reference>
<evidence type="ECO:0000259" key="1">
    <source>
        <dbReference type="Pfam" id="PF22494"/>
    </source>
</evidence>
<dbReference type="RefSeq" id="WP_095069342.1">
    <property type="nucleotide sequence ID" value="NZ_LT899436.1"/>
</dbReference>
<dbReference type="InterPro" id="IPR052956">
    <property type="entry name" value="Mesenchyme-surface_protein"/>
</dbReference>
<dbReference type="InterPro" id="IPR015943">
    <property type="entry name" value="WD40/YVTN_repeat-like_dom_sf"/>
</dbReference>
<keyword evidence="3" id="KW-1185">Reference proteome</keyword>
<dbReference type="Pfam" id="PF22494">
    <property type="entry name" value="choice_anch_I"/>
    <property type="match status" value="1"/>
</dbReference>
<organism evidence="2 3">
    <name type="scientific">Tenacibaculum jejuense</name>
    <dbReference type="NCBI Taxonomy" id="584609"/>
    <lineage>
        <taxon>Bacteria</taxon>
        <taxon>Pseudomonadati</taxon>
        <taxon>Bacteroidota</taxon>
        <taxon>Flavobacteriia</taxon>
        <taxon>Flavobacteriales</taxon>
        <taxon>Flavobacteriaceae</taxon>
        <taxon>Tenacibaculum</taxon>
    </lineage>
</organism>
<dbReference type="EC" id="3.1.3.1" evidence="2"/>
<dbReference type="SUPFAM" id="SSF75011">
    <property type="entry name" value="3-carboxy-cis,cis-mucoante lactonizing enzyme"/>
    <property type="match status" value="1"/>
</dbReference>
<dbReference type="Proteomes" id="UP000215214">
    <property type="component" value="Chromosome TJEJU"/>
</dbReference>
<dbReference type="OrthoDB" id="9803927at2"/>
<dbReference type="NCBIfam" id="NF038117">
    <property type="entry name" value="choice_anch_I"/>
    <property type="match status" value="1"/>
</dbReference>
<dbReference type="Gene3D" id="2.130.10.10">
    <property type="entry name" value="YVTN repeat-like/Quinoprotein amine dehydrogenase"/>
    <property type="match status" value="1"/>
</dbReference>
<dbReference type="AlphaFoldDB" id="A0A238U737"/>
<evidence type="ECO:0000313" key="2">
    <source>
        <dbReference type="EMBL" id="SNR14408.1"/>
    </source>
</evidence>